<sequence>MPARLERRTRPTSPSMRPSSYSETPHPSIALTIGSATPAGGAMSLARLGTRDETPNPHRGCHPSSGAHNPIARPTRATRIGTPTTLPCFVFGASRERIYRQSRNQDKSSKVPLVVVVVIGFRTNRSFLAHPIDRKQRREAACPRDRRLAVVLLLGPRLHDRRVGQHLKGGEDREWMSKTETGAKARSARFSSASR</sequence>
<reference evidence="2 3" key="1">
    <citation type="submission" date="2011-06" db="EMBL/GenBank/DDBJ databases">
        <title>The draft genome of Thiocapsa marina 5811.</title>
        <authorList>
            <consortium name="US DOE Joint Genome Institute (JGI-PGF)"/>
            <person name="Lucas S."/>
            <person name="Han J."/>
            <person name="Cheng J.-F."/>
            <person name="Goodwin L."/>
            <person name="Pitluck S."/>
            <person name="Peters L."/>
            <person name="Land M.L."/>
            <person name="Hauser L."/>
            <person name="Vogl K."/>
            <person name="Liu Z."/>
            <person name="Imhoff J."/>
            <person name="Thiel V."/>
            <person name="Frigaard N.-U."/>
            <person name="Bryant D."/>
            <person name="Woyke T.J."/>
        </authorList>
    </citation>
    <scope>NUCLEOTIDE SEQUENCE [LARGE SCALE GENOMIC DNA]</scope>
    <source>
        <strain evidence="2 3">5811</strain>
    </source>
</reference>
<dbReference type="Proteomes" id="UP000005459">
    <property type="component" value="Unassembled WGS sequence"/>
</dbReference>
<evidence type="ECO:0000313" key="3">
    <source>
        <dbReference type="Proteomes" id="UP000005459"/>
    </source>
</evidence>
<accession>F9UEV6</accession>
<protein>
    <submittedName>
        <fullName evidence="2">Uncharacterized protein</fullName>
    </submittedName>
</protein>
<feature type="compositionally biased region" description="Basic and acidic residues" evidence="1">
    <location>
        <begin position="164"/>
        <end position="183"/>
    </location>
</feature>
<feature type="compositionally biased region" description="Low complexity" evidence="1">
    <location>
        <begin position="11"/>
        <end position="20"/>
    </location>
</feature>
<name>F9UEV6_9GAMM</name>
<evidence type="ECO:0000256" key="1">
    <source>
        <dbReference type="SAM" id="MobiDB-lite"/>
    </source>
</evidence>
<proteinExistence type="predicted"/>
<feature type="compositionally biased region" description="Low complexity" evidence="1">
    <location>
        <begin position="184"/>
        <end position="195"/>
    </location>
</feature>
<gene>
    <name evidence="2" type="ORF">ThimaDRAFT_3459</name>
</gene>
<organism evidence="2 3">
    <name type="scientific">Thiocapsa marina 5811</name>
    <dbReference type="NCBI Taxonomy" id="768671"/>
    <lineage>
        <taxon>Bacteria</taxon>
        <taxon>Pseudomonadati</taxon>
        <taxon>Pseudomonadota</taxon>
        <taxon>Gammaproteobacteria</taxon>
        <taxon>Chromatiales</taxon>
        <taxon>Chromatiaceae</taxon>
        <taxon>Thiocapsa</taxon>
    </lineage>
</organism>
<keyword evidence="3" id="KW-1185">Reference proteome</keyword>
<dbReference type="AlphaFoldDB" id="F9UEV6"/>
<feature type="region of interest" description="Disordered" evidence="1">
    <location>
        <begin position="164"/>
        <end position="195"/>
    </location>
</feature>
<feature type="region of interest" description="Disordered" evidence="1">
    <location>
        <begin position="1"/>
        <end position="79"/>
    </location>
</feature>
<evidence type="ECO:0000313" key="2">
    <source>
        <dbReference type="EMBL" id="EGV17427.1"/>
    </source>
</evidence>
<dbReference type="EMBL" id="AFWV01000011">
    <property type="protein sequence ID" value="EGV17427.1"/>
    <property type="molecule type" value="Genomic_DNA"/>
</dbReference>